<feature type="domain" description="MobA/VirD2-like nuclease" evidence="2">
    <location>
        <begin position="137"/>
        <end position="195"/>
    </location>
</feature>
<dbReference type="NCBIfam" id="NF041267">
    <property type="entry name" value="relax_RlxS"/>
    <property type="match status" value="1"/>
</dbReference>
<accession>A0A7W6LU17</accession>
<dbReference type="InterPro" id="IPR005094">
    <property type="entry name" value="Endonuclease_MobA/VirD2"/>
</dbReference>
<keyword evidence="4" id="KW-1185">Reference proteome</keyword>
<gene>
    <name evidence="3" type="ORF">GGQ90_004258</name>
</gene>
<dbReference type="Pfam" id="PF03432">
    <property type="entry name" value="Relaxase"/>
    <property type="match status" value="1"/>
</dbReference>
<reference evidence="3 4" key="1">
    <citation type="submission" date="2020-08" db="EMBL/GenBank/DDBJ databases">
        <title>Genomic Encyclopedia of Type Strains, Phase IV (KMG-IV): sequencing the most valuable type-strain genomes for metagenomic binning, comparative biology and taxonomic classification.</title>
        <authorList>
            <person name="Goeker M."/>
        </authorList>
    </citation>
    <scope>NUCLEOTIDE SEQUENCE [LARGE SCALE GENOMIC DNA]</scope>
    <source>
        <strain evidence="3 4">DSM 19371</strain>
    </source>
</reference>
<dbReference type="Proteomes" id="UP000590524">
    <property type="component" value="Unassembled WGS sequence"/>
</dbReference>
<proteinExistence type="predicted"/>
<sequence>MADDDSFEPRLGRQRQQGGKRARRYLGRVLAAANLARSGSAAPGLARGSFSGTRIGRGAGVGRMLASRGGPAASNGRRVIVKASIVKLAGKGVSVAAAHLRYLQRDGTTREGERGALYGRDADAIDGKAFGERGSGDRHQFRFIVSPENGDQYEDLKPLTRRLMNRMEEDLGTKLDWVAVDHFNTGHPHTHIVVRGRDDCGADLVIARDYMTTGIRERAAELVDLDLGPRTDREIAQALRGEVEQERLTSIDRALLKGADATRVVATNGRDAFDQTLRVGRLAKLSRLGLAEPLGAGRFRLAPDLADTLRALGERGDIIRTMQREFSRAAIARAPADQAIYDPTAPDARPLVGRVLARGLADEHADRHYLIVDGVDGRSHYVAIGKPVLSFAEGGTETDVSLPPDAIVRIDPVSPTLREADRTIAAVAAANDGRYDVDAHLRHDPTATQAFAETHVRRLEAMRRLSGIVEREPSGRWIIAPDHLDRVAVYETDRLRDRPVTITMLSAQPLDRLVDADAATWIDRELVSGAPVSIRDAGFGHDLRDAQARRRQWLVAQGFAEETAGSPTFSSGMIAALQRRELLRVAGQFAAEVNMQFREAAEGARIEGVYRRSVDLVSGRFAVIERARDFTLVPWRPALERQVGKTVSGLVRGDGITWSIGRGRSGPSIS</sequence>
<dbReference type="InterPro" id="IPR021795">
    <property type="entry name" value="DUF3363"/>
</dbReference>
<dbReference type="Pfam" id="PF11843">
    <property type="entry name" value="DUF3363"/>
    <property type="match status" value="1"/>
</dbReference>
<name>A0A7W6LU17_9SPHN</name>
<organism evidence="3 4">
    <name type="scientific">Sphingobium scionense</name>
    <dbReference type="NCBI Taxonomy" id="1404341"/>
    <lineage>
        <taxon>Bacteria</taxon>
        <taxon>Pseudomonadati</taxon>
        <taxon>Pseudomonadota</taxon>
        <taxon>Alphaproteobacteria</taxon>
        <taxon>Sphingomonadales</taxon>
        <taxon>Sphingomonadaceae</taxon>
        <taxon>Sphingobium</taxon>
    </lineage>
</organism>
<protein>
    <submittedName>
        <fullName evidence="3">Type IV secretory pathway VirD2 relaxase</fullName>
    </submittedName>
</protein>
<evidence type="ECO:0000313" key="4">
    <source>
        <dbReference type="Proteomes" id="UP000590524"/>
    </source>
</evidence>
<evidence type="ECO:0000259" key="2">
    <source>
        <dbReference type="Pfam" id="PF03432"/>
    </source>
</evidence>
<dbReference type="RefSeq" id="WP_188083798.1">
    <property type="nucleotide sequence ID" value="NZ_JACIEU010000020.1"/>
</dbReference>
<dbReference type="AlphaFoldDB" id="A0A7W6LU17"/>
<evidence type="ECO:0000313" key="3">
    <source>
        <dbReference type="EMBL" id="MBB4150454.1"/>
    </source>
</evidence>
<evidence type="ECO:0000256" key="1">
    <source>
        <dbReference type="SAM" id="MobiDB-lite"/>
    </source>
</evidence>
<comment type="caution">
    <text evidence="3">The sequence shown here is derived from an EMBL/GenBank/DDBJ whole genome shotgun (WGS) entry which is preliminary data.</text>
</comment>
<dbReference type="EMBL" id="JACIEU010000020">
    <property type="protein sequence ID" value="MBB4150454.1"/>
    <property type="molecule type" value="Genomic_DNA"/>
</dbReference>
<feature type="region of interest" description="Disordered" evidence="1">
    <location>
        <begin position="1"/>
        <end position="20"/>
    </location>
</feature>